<evidence type="ECO:0000256" key="3">
    <source>
        <dbReference type="PIRSR" id="PIRSR001434-2"/>
    </source>
</evidence>
<dbReference type="GO" id="GO:0030170">
    <property type="term" value="F:pyridoxal phosphate binding"/>
    <property type="evidence" value="ECO:0007669"/>
    <property type="project" value="InterPro"/>
</dbReference>
<dbReference type="Pfam" id="PF01053">
    <property type="entry name" value="Cys_Met_Meta_PP"/>
    <property type="match status" value="1"/>
</dbReference>
<dbReference type="OrthoDB" id="9790858at2"/>
<protein>
    <submittedName>
        <fullName evidence="5">Cystathionine gamma-synthase</fullName>
    </submittedName>
</protein>
<dbReference type="InterPro" id="IPR015422">
    <property type="entry name" value="PyrdxlP-dep_Trfase_small"/>
</dbReference>
<sequence>MSENWKNDTLAAQALGHVDRETGAVVPPVHLATTYVRDARSPDPASPLYARTDNPTFAPAEALLARLENGADALVFSSGMSAATAVVMALAPGAHIVAPGVMYWAFRNWLVDWCKKHGLELSLVDATDPNAIDVAVIPGKTKLIWLETPGNPLWTVSDIAACAVIARNAGAKLAVDSTVATPVHTRPLDLGADIVMHSASKYLNGHSDVIAGALACREQDDFWAAIKQIRAQLGTILGPQEASLLLRGMRTLPLRVKRQSENALNLAYRLEDHPAVSEVLYPGLESDPGYITACKQMKDGFGGMLSIRLKDGMEAAIRVTERTKLWKRATSLGGVESLIEHRYSIEGPDSPVPDDLLRLSVGIEDCWDLLADLEQAFPG</sequence>
<dbReference type="EMBL" id="QRDW01000002">
    <property type="protein sequence ID" value="RED52412.1"/>
    <property type="molecule type" value="Genomic_DNA"/>
</dbReference>
<dbReference type="GO" id="GO:0005737">
    <property type="term" value="C:cytoplasm"/>
    <property type="evidence" value="ECO:0007669"/>
    <property type="project" value="TreeGrafter"/>
</dbReference>
<feature type="modified residue" description="N6-(pyridoxal phosphate)lysine" evidence="3">
    <location>
        <position position="201"/>
    </location>
</feature>
<reference evidence="5 6" key="1">
    <citation type="submission" date="2018-07" db="EMBL/GenBank/DDBJ databases">
        <title>Genomic Encyclopedia of Type Strains, Phase III (KMG-III): the genomes of soil and plant-associated and newly described type strains.</title>
        <authorList>
            <person name="Whitman W."/>
        </authorList>
    </citation>
    <scope>NUCLEOTIDE SEQUENCE [LARGE SCALE GENOMIC DNA]</scope>
    <source>
        <strain evidence="5 6">CECT 8488</strain>
    </source>
</reference>
<dbReference type="InterPro" id="IPR000277">
    <property type="entry name" value="Cys/Met-Metab_PyrdxlP-dep_enz"/>
</dbReference>
<dbReference type="Gene3D" id="3.90.1150.10">
    <property type="entry name" value="Aspartate Aminotransferase, domain 1"/>
    <property type="match status" value="1"/>
</dbReference>
<comment type="cofactor">
    <cofactor evidence="1 4">
        <name>pyridoxal 5'-phosphate</name>
        <dbReference type="ChEBI" id="CHEBI:597326"/>
    </cofactor>
</comment>
<dbReference type="GO" id="GO:0019346">
    <property type="term" value="P:transsulfuration"/>
    <property type="evidence" value="ECO:0007669"/>
    <property type="project" value="InterPro"/>
</dbReference>
<evidence type="ECO:0000256" key="4">
    <source>
        <dbReference type="RuleBase" id="RU362118"/>
    </source>
</evidence>
<keyword evidence="2 3" id="KW-0663">Pyridoxal phosphate</keyword>
<proteinExistence type="inferred from homology"/>
<dbReference type="InterPro" id="IPR015424">
    <property type="entry name" value="PyrdxlP-dep_Trfase"/>
</dbReference>
<dbReference type="PANTHER" id="PTHR11808:SF35">
    <property type="entry name" value="CYSTATHIONINE GAMMA-SYNTHASE (AFU_ORTHOLOGUE AFUA_7G01590)"/>
    <property type="match status" value="1"/>
</dbReference>
<evidence type="ECO:0000313" key="6">
    <source>
        <dbReference type="Proteomes" id="UP000256845"/>
    </source>
</evidence>
<organism evidence="5 6">
    <name type="scientific">Aestuariispira insulae</name>
    <dbReference type="NCBI Taxonomy" id="1461337"/>
    <lineage>
        <taxon>Bacteria</taxon>
        <taxon>Pseudomonadati</taxon>
        <taxon>Pseudomonadota</taxon>
        <taxon>Alphaproteobacteria</taxon>
        <taxon>Rhodospirillales</taxon>
        <taxon>Kiloniellaceae</taxon>
        <taxon>Aestuariispira</taxon>
    </lineage>
</organism>
<keyword evidence="6" id="KW-1185">Reference proteome</keyword>
<dbReference type="AlphaFoldDB" id="A0A3D9HSD7"/>
<comment type="similarity">
    <text evidence="4">Belongs to the trans-sulfuration enzymes family.</text>
</comment>
<dbReference type="Proteomes" id="UP000256845">
    <property type="component" value="Unassembled WGS sequence"/>
</dbReference>
<dbReference type="Gene3D" id="3.40.640.10">
    <property type="entry name" value="Type I PLP-dependent aspartate aminotransferase-like (Major domain)"/>
    <property type="match status" value="1"/>
</dbReference>
<comment type="caution">
    <text evidence="5">The sequence shown here is derived from an EMBL/GenBank/DDBJ whole genome shotgun (WGS) entry which is preliminary data.</text>
</comment>
<evidence type="ECO:0000313" key="5">
    <source>
        <dbReference type="EMBL" id="RED52412.1"/>
    </source>
</evidence>
<dbReference type="PANTHER" id="PTHR11808">
    <property type="entry name" value="TRANS-SULFURATION ENZYME FAMILY MEMBER"/>
    <property type="match status" value="1"/>
</dbReference>
<accession>A0A3D9HSD7</accession>
<name>A0A3D9HSD7_9PROT</name>
<gene>
    <name evidence="5" type="ORF">DFP90_102433</name>
</gene>
<dbReference type="GO" id="GO:0016846">
    <property type="term" value="F:carbon-sulfur lyase activity"/>
    <property type="evidence" value="ECO:0007669"/>
    <property type="project" value="TreeGrafter"/>
</dbReference>
<dbReference type="PIRSF" id="PIRSF001434">
    <property type="entry name" value="CGS"/>
    <property type="match status" value="1"/>
</dbReference>
<dbReference type="FunFam" id="3.40.640.10:FF:000046">
    <property type="entry name" value="Cystathionine gamma-lyase"/>
    <property type="match status" value="1"/>
</dbReference>
<dbReference type="CDD" id="cd00614">
    <property type="entry name" value="CGS_like"/>
    <property type="match status" value="1"/>
</dbReference>
<evidence type="ECO:0000256" key="2">
    <source>
        <dbReference type="ARBA" id="ARBA00022898"/>
    </source>
</evidence>
<evidence type="ECO:0000256" key="1">
    <source>
        <dbReference type="ARBA" id="ARBA00001933"/>
    </source>
</evidence>
<dbReference type="RefSeq" id="WP_115935948.1">
    <property type="nucleotide sequence ID" value="NZ_QRDW01000002.1"/>
</dbReference>
<dbReference type="InterPro" id="IPR015421">
    <property type="entry name" value="PyrdxlP-dep_Trfase_major"/>
</dbReference>
<dbReference type="SUPFAM" id="SSF53383">
    <property type="entry name" value="PLP-dependent transferases"/>
    <property type="match status" value="1"/>
</dbReference>